<feature type="transmembrane region" description="Helical" evidence="9">
    <location>
        <begin position="342"/>
        <end position="361"/>
    </location>
</feature>
<keyword evidence="3 9" id="KW-0813">Transport</keyword>
<dbReference type="NCBIfam" id="TIGR00915">
    <property type="entry name" value="2A0602"/>
    <property type="match status" value="1"/>
</dbReference>
<keyword evidence="7 9" id="KW-1133">Transmembrane helix</keyword>
<protein>
    <recommendedName>
        <fullName evidence="9">Efflux pump membrane transporter</fullName>
    </recommendedName>
</protein>
<feature type="transmembrane region" description="Helical" evidence="9">
    <location>
        <begin position="898"/>
        <end position="918"/>
    </location>
</feature>
<name>A0A1T4TK80_9HYPH</name>
<dbReference type="SUPFAM" id="SSF82693">
    <property type="entry name" value="Multidrug efflux transporter AcrB pore domain, PN1, PN2, PC1 and PC2 subdomains"/>
    <property type="match status" value="4"/>
</dbReference>
<gene>
    <name evidence="10" type="ORF">SAMN02745126_06397</name>
</gene>
<dbReference type="Gene3D" id="3.30.70.1320">
    <property type="entry name" value="Multidrug efflux transporter AcrB pore domain like"/>
    <property type="match status" value="1"/>
</dbReference>
<feature type="transmembrane region" description="Helical" evidence="9">
    <location>
        <begin position="368"/>
        <end position="391"/>
    </location>
</feature>
<feature type="transmembrane region" description="Helical" evidence="9">
    <location>
        <begin position="397"/>
        <end position="419"/>
    </location>
</feature>
<dbReference type="GO" id="GO:0005886">
    <property type="term" value="C:plasma membrane"/>
    <property type="evidence" value="ECO:0007669"/>
    <property type="project" value="UniProtKB-SubCell"/>
</dbReference>
<feature type="transmembrane region" description="Helical" evidence="9">
    <location>
        <begin position="542"/>
        <end position="559"/>
    </location>
</feature>
<dbReference type="Gene3D" id="3.30.2090.10">
    <property type="entry name" value="Multidrug efflux transporter AcrB TolC docking domain, DN and DC subdomains"/>
    <property type="match status" value="2"/>
</dbReference>
<evidence type="ECO:0000256" key="9">
    <source>
        <dbReference type="RuleBase" id="RU364070"/>
    </source>
</evidence>
<dbReference type="SUPFAM" id="SSF82866">
    <property type="entry name" value="Multidrug efflux transporter AcrB transmembrane domain"/>
    <property type="match status" value="2"/>
</dbReference>
<evidence type="ECO:0000256" key="5">
    <source>
        <dbReference type="ARBA" id="ARBA00022519"/>
    </source>
</evidence>
<comment type="subcellular location">
    <subcellularLocation>
        <location evidence="1 9">Cell inner membrane</location>
        <topology evidence="1 9">Multi-pass membrane protein</topology>
    </subcellularLocation>
</comment>
<dbReference type="Pfam" id="PF00873">
    <property type="entry name" value="ACR_tran"/>
    <property type="match status" value="1"/>
</dbReference>
<dbReference type="Gene3D" id="3.30.70.1430">
    <property type="entry name" value="Multidrug efflux transporter AcrB pore domain"/>
    <property type="match status" value="2"/>
</dbReference>
<evidence type="ECO:0000256" key="4">
    <source>
        <dbReference type="ARBA" id="ARBA00022475"/>
    </source>
</evidence>
<evidence type="ECO:0000256" key="7">
    <source>
        <dbReference type="ARBA" id="ARBA00022989"/>
    </source>
</evidence>
<feature type="transmembrane region" description="Helical" evidence="9">
    <location>
        <begin position="440"/>
        <end position="460"/>
    </location>
</feature>
<evidence type="ECO:0000256" key="2">
    <source>
        <dbReference type="ARBA" id="ARBA00010942"/>
    </source>
</evidence>
<evidence type="ECO:0000256" key="6">
    <source>
        <dbReference type="ARBA" id="ARBA00022692"/>
    </source>
</evidence>
<dbReference type="GO" id="GO:0015562">
    <property type="term" value="F:efflux transmembrane transporter activity"/>
    <property type="evidence" value="ECO:0007669"/>
    <property type="project" value="InterPro"/>
</dbReference>
<feature type="transmembrane region" description="Helical" evidence="9">
    <location>
        <begin position="12"/>
        <end position="34"/>
    </location>
</feature>
<dbReference type="FunFam" id="1.20.1640.10:FF:000001">
    <property type="entry name" value="Efflux pump membrane transporter"/>
    <property type="match status" value="1"/>
</dbReference>
<dbReference type="GO" id="GO:0009636">
    <property type="term" value="P:response to toxic substance"/>
    <property type="evidence" value="ECO:0007669"/>
    <property type="project" value="UniProtKB-ARBA"/>
</dbReference>
<dbReference type="PANTHER" id="PTHR32063:SF32">
    <property type="entry name" value="AMINOGLYCOSIDE EFFLUX PUMP-RELATED"/>
    <property type="match status" value="1"/>
</dbReference>
<sequence length="1042" mass="111573">MPLSRFFVDRPIFAWVIAIVIMMGGLYAIARLAIEQYPDMAPPEVSVSATYPGASAETLETSVTQVLEQQLTGIDGLLYFSSSSDSSGIASISITFSKGTNPEIAQVQVQNRVQQALSRLPIPVQQQGLSVVKRNSGYLMIVTLADKTNRSSDGDIGDYLVSRFQDELARVDGVGQVQLYGGQYAMRIWLDPVKLAAVKLMPSDIAAAIQAQNTEVSAGQIGQNPAVVGQMLNAVVKAKARFTSAGQFRAIVVKTQGDGSVVRLSDVARVEIGQEDYSYVSRVDGHPASGISIRLAPGADALKTAAAVKARVAELGRELPAGYVVSYSGDATDFIKLSVLEVIETLVIAIVLVMIVMFLFLQSWRGTLIPAIAVPVVLLGTCGVLVVFGYSINTLTLFGMVLAIGLLVDDAIVVVENVERIMTREMLGPREATIQSMNEISSALVGIALVLSAVFLPMAFFDGSTGVIYRQFSITIVSSMVLSVLVALILSPALCATLLKSGDHDPLQRHGLFGSFNRWFDRMTGRYVDTARNVISHRRLHLGVYALLLGLLALLFVRLPTGFLPTEDQGELMVQYTLPAGATLQRTEKVGITVERYLLERERTNIASVFAVDGIGFGGAGANAGTAWISLAPFGQRRANSSSAEAIGLRAVEALSGIRDAQVFATAPPAIMGFGQSSGFTFELLNTSGMERARFTALRDKLVAAANRDPKLSQVRATTLPDMPQLRIDIDETKLAVLGLNLGAVTSTLSTAWGGTYVNDFIDRGRVKRVYLQADSPFRMRPNDLDTWFVRASNGTMTPFSAFATSTWEVGPSSVWRFNGRSSYEIQGEAAPGASSGDAMKAMEALQHALAPGTTSAWSGISYQERQAQGQAPYLYALSILIVFLCLAALYESGSIPLAVLLVLPIGLIGAVLAVTLRDLDNNVYFQVGLVTTIGLTAKNAVLIVEFAEAARRRGEDIVQAALEGARLRLRPILMTSIAFIVGVLPLAIATGAGARSRMAIGTAVSGGTLTATVLAIFYVPMFFVLVARLLHRADSQASENE</sequence>
<dbReference type="FunFam" id="3.30.70.1430:FF:000001">
    <property type="entry name" value="Efflux pump membrane transporter"/>
    <property type="match status" value="1"/>
</dbReference>
<dbReference type="STRING" id="225324.SAMN02745126_06397"/>
<dbReference type="InterPro" id="IPR001036">
    <property type="entry name" value="Acrflvin-R"/>
</dbReference>
<feature type="transmembrane region" description="Helical" evidence="9">
    <location>
        <begin position="1001"/>
        <end position="1027"/>
    </location>
</feature>
<dbReference type="InterPro" id="IPR004764">
    <property type="entry name" value="MdtF-like"/>
</dbReference>
<keyword evidence="8 9" id="KW-0472">Membrane</keyword>
<dbReference type="GO" id="GO:0042910">
    <property type="term" value="F:xenobiotic transmembrane transporter activity"/>
    <property type="evidence" value="ECO:0007669"/>
    <property type="project" value="TreeGrafter"/>
</dbReference>
<dbReference type="PANTHER" id="PTHR32063">
    <property type="match status" value="1"/>
</dbReference>
<evidence type="ECO:0000256" key="3">
    <source>
        <dbReference type="ARBA" id="ARBA00022448"/>
    </source>
</evidence>
<dbReference type="PRINTS" id="PR00702">
    <property type="entry name" value="ACRIFLAVINRP"/>
</dbReference>
<comment type="similarity">
    <text evidence="2 9">Belongs to the resistance-nodulation-cell division (RND) (TC 2.A.6) family.</text>
</comment>
<keyword evidence="6 9" id="KW-0812">Transmembrane</keyword>
<dbReference type="OrthoDB" id="9806532at2"/>
<evidence type="ECO:0000256" key="8">
    <source>
        <dbReference type="ARBA" id="ARBA00023136"/>
    </source>
</evidence>
<organism evidence="10 11">
    <name type="scientific">Enhydrobacter aerosaccus</name>
    <dbReference type="NCBI Taxonomy" id="225324"/>
    <lineage>
        <taxon>Bacteria</taxon>
        <taxon>Pseudomonadati</taxon>
        <taxon>Pseudomonadota</taxon>
        <taxon>Alphaproteobacteria</taxon>
        <taxon>Hyphomicrobiales</taxon>
        <taxon>Enhydrobacter</taxon>
    </lineage>
</organism>
<dbReference type="Gene3D" id="3.30.70.1440">
    <property type="entry name" value="Multidrug efflux transporter AcrB pore domain"/>
    <property type="match status" value="1"/>
</dbReference>
<proteinExistence type="inferred from homology"/>
<dbReference type="AlphaFoldDB" id="A0A1T4TK80"/>
<keyword evidence="4" id="KW-1003">Cell membrane</keyword>
<reference evidence="11" key="1">
    <citation type="submission" date="2017-02" db="EMBL/GenBank/DDBJ databases">
        <authorList>
            <person name="Varghese N."/>
            <person name="Submissions S."/>
        </authorList>
    </citation>
    <scope>NUCLEOTIDE SEQUENCE [LARGE SCALE GENOMIC DNA]</scope>
    <source>
        <strain evidence="11">ATCC 27094</strain>
    </source>
</reference>
<dbReference type="SUPFAM" id="SSF82714">
    <property type="entry name" value="Multidrug efflux transporter AcrB TolC docking domain, DN and DC subdomains"/>
    <property type="match status" value="2"/>
</dbReference>
<dbReference type="InterPro" id="IPR027463">
    <property type="entry name" value="AcrB_DN_DC_subdom"/>
</dbReference>
<dbReference type="Gene3D" id="1.20.1640.10">
    <property type="entry name" value="Multidrug efflux transporter AcrB transmembrane domain"/>
    <property type="match status" value="2"/>
</dbReference>
<dbReference type="Proteomes" id="UP000190092">
    <property type="component" value="Unassembled WGS sequence"/>
</dbReference>
<comment type="caution">
    <text evidence="9">Lacks conserved residue(s) required for the propagation of feature annotation.</text>
</comment>
<dbReference type="RefSeq" id="WP_085938126.1">
    <property type="nucleotide sequence ID" value="NZ_FUWJ01000019.1"/>
</dbReference>
<feature type="transmembrane region" description="Helical" evidence="9">
    <location>
        <begin position="472"/>
        <end position="499"/>
    </location>
</feature>
<evidence type="ECO:0000313" key="11">
    <source>
        <dbReference type="Proteomes" id="UP000190092"/>
    </source>
</evidence>
<evidence type="ECO:0000256" key="1">
    <source>
        <dbReference type="ARBA" id="ARBA00004429"/>
    </source>
</evidence>
<dbReference type="NCBIfam" id="NF000282">
    <property type="entry name" value="RND_permease_1"/>
    <property type="match status" value="1"/>
</dbReference>
<feature type="transmembrane region" description="Helical" evidence="9">
    <location>
        <begin position="874"/>
        <end position="891"/>
    </location>
</feature>
<keyword evidence="5 9" id="KW-0997">Cell inner membrane</keyword>
<evidence type="ECO:0000313" key="10">
    <source>
        <dbReference type="EMBL" id="SKA40649.1"/>
    </source>
</evidence>
<dbReference type="EMBL" id="FUWJ01000019">
    <property type="protein sequence ID" value="SKA40649.1"/>
    <property type="molecule type" value="Genomic_DNA"/>
</dbReference>
<accession>A0A1T4TK80</accession>
<feature type="transmembrane region" description="Helical" evidence="9">
    <location>
        <begin position="973"/>
        <end position="995"/>
    </location>
</feature>
<keyword evidence="11" id="KW-1185">Reference proteome</keyword>